<accession>A0A371FFP4</accession>
<dbReference type="AlphaFoldDB" id="A0A371FFP4"/>
<gene>
    <name evidence="1" type="ORF">CR513_42824</name>
</gene>
<dbReference type="EMBL" id="QJKJ01009277">
    <property type="protein sequence ID" value="RDX77119.1"/>
    <property type="molecule type" value="Genomic_DNA"/>
</dbReference>
<reference evidence="1" key="1">
    <citation type="submission" date="2018-05" db="EMBL/GenBank/DDBJ databases">
        <title>Draft genome of Mucuna pruriens seed.</title>
        <authorList>
            <person name="Nnadi N.E."/>
            <person name="Vos R."/>
            <person name="Hasami M.H."/>
            <person name="Devisetty U.K."/>
            <person name="Aguiy J.C."/>
        </authorList>
    </citation>
    <scope>NUCLEOTIDE SEQUENCE [LARGE SCALE GENOMIC DNA]</scope>
    <source>
        <strain evidence="1">JCA_2017</strain>
    </source>
</reference>
<evidence type="ECO:0000313" key="2">
    <source>
        <dbReference type="Proteomes" id="UP000257109"/>
    </source>
</evidence>
<proteinExistence type="predicted"/>
<evidence type="ECO:0000313" key="1">
    <source>
        <dbReference type="EMBL" id="RDX77119.1"/>
    </source>
</evidence>
<dbReference type="Proteomes" id="UP000257109">
    <property type="component" value="Unassembled WGS sequence"/>
</dbReference>
<sequence>MAASRHDHAIVGALYGLIQVIERDRSRDGGAVEFQGPIKQTTNTSWGVQLRRCTKLVVKNRKIF</sequence>
<feature type="non-terminal residue" evidence="1">
    <location>
        <position position="1"/>
    </location>
</feature>
<keyword evidence="2" id="KW-1185">Reference proteome</keyword>
<name>A0A371FFP4_MUCPR</name>
<organism evidence="1 2">
    <name type="scientific">Mucuna pruriens</name>
    <name type="common">Velvet bean</name>
    <name type="synonym">Dolichos pruriens</name>
    <dbReference type="NCBI Taxonomy" id="157652"/>
    <lineage>
        <taxon>Eukaryota</taxon>
        <taxon>Viridiplantae</taxon>
        <taxon>Streptophyta</taxon>
        <taxon>Embryophyta</taxon>
        <taxon>Tracheophyta</taxon>
        <taxon>Spermatophyta</taxon>
        <taxon>Magnoliopsida</taxon>
        <taxon>eudicotyledons</taxon>
        <taxon>Gunneridae</taxon>
        <taxon>Pentapetalae</taxon>
        <taxon>rosids</taxon>
        <taxon>fabids</taxon>
        <taxon>Fabales</taxon>
        <taxon>Fabaceae</taxon>
        <taxon>Papilionoideae</taxon>
        <taxon>50 kb inversion clade</taxon>
        <taxon>NPAAA clade</taxon>
        <taxon>indigoferoid/millettioid clade</taxon>
        <taxon>Phaseoleae</taxon>
        <taxon>Mucuna</taxon>
    </lineage>
</organism>
<comment type="caution">
    <text evidence="1">The sequence shown here is derived from an EMBL/GenBank/DDBJ whole genome shotgun (WGS) entry which is preliminary data.</text>
</comment>
<protein>
    <submittedName>
        <fullName evidence="1">Uncharacterized protein</fullName>
    </submittedName>
</protein>